<dbReference type="GO" id="GO:0009306">
    <property type="term" value="P:protein secretion"/>
    <property type="evidence" value="ECO:0007669"/>
    <property type="project" value="InterPro"/>
</dbReference>
<sequence>MERIAAGLESAADALTTVDRSLPAHLATPGAFGADDEGVPGRLGKRLHEHWRAVLGARSREAAETARHLTELAADVRLTANAYTETDDEAGRRVRREI</sequence>
<comment type="caution">
    <text evidence="1">The sequence shown here is derived from an EMBL/GenBank/DDBJ whole genome shotgun (WGS) entry which is preliminary data.</text>
</comment>
<dbReference type="Proteomes" id="UP000239209">
    <property type="component" value="Unassembled WGS sequence"/>
</dbReference>
<evidence type="ECO:0000313" key="1">
    <source>
        <dbReference type="EMBL" id="PRY29446.1"/>
    </source>
</evidence>
<protein>
    <submittedName>
        <fullName evidence="1">Excreted virulence factor EspC (Type VII ESX diderm)</fullName>
    </submittedName>
</protein>
<keyword evidence="2" id="KW-1185">Reference proteome</keyword>
<dbReference type="AlphaFoldDB" id="A0A2T0S7Q6"/>
<dbReference type="InterPro" id="IPR022536">
    <property type="entry name" value="EspC"/>
</dbReference>
<dbReference type="Pfam" id="PF10824">
    <property type="entry name" value="T7SS_ESX_EspC"/>
    <property type="match status" value="1"/>
</dbReference>
<dbReference type="RefSeq" id="WP_106127095.1">
    <property type="nucleotide sequence ID" value="NZ_PVZG01000006.1"/>
</dbReference>
<dbReference type="OrthoDB" id="3404555at2"/>
<evidence type="ECO:0000313" key="2">
    <source>
        <dbReference type="Proteomes" id="UP000239209"/>
    </source>
</evidence>
<accession>A0A2T0S7Q6</accession>
<organism evidence="1 2">
    <name type="scientific">Pseudosporangium ferrugineum</name>
    <dbReference type="NCBI Taxonomy" id="439699"/>
    <lineage>
        <taxon>Bacteria</taxon>
        <taxon>Bacillati</taxon>
        <taxon>Actinomycetota</taxon>
        <taxon>Actinomycetes</taxon>
        <taxon>Micromonosporales</taxon>
        <taxon>Micromonosporaceae</taxon>
        <taxon>Pseudosporangium</taxon>
    </lineage>
</organism>
<reference evidence="1 2" key="1">
    <citation type="submission" date="2018-03" db="EMBL/GenBank/DDBJ databases">
        <title>Genomic Encyclopedia of Archaeal and Bacterial Type Strains, Phase II (KMG-II): from individual species to whole genera.</title>
        <authorList>
            <person name="Goeker M."/>
        </authorList>
    </citation>
    <scope>NUCLEOTIDE SEQUENCE [LARGE SCALE GENOMIC DNA]</scope>
    <source>
        <strain evidence="1 2">DSM 45348</strain>
    </source>
</reference>
<gene>
    <name evidence="1" type="ORF">CLV70_106164</name>
</gene>
<name>A0A2T0S7Q6_9ACTN</name>
<dbReference type="EMBL" id="PVZG01000006">
    <property type="protein sequence ID" value="PRY29446.1"/>
    <property type="molecule type" value="Genomic_DNA"/>
</dbReference>
<proteinExistence type="predicted"/>